<organism evidence="2 3">
    <name type="scientific">Streptomyces umbrinus</name>
    <dbReference type="NCBI Taxonomy" id="67370"/>
    <lineage>
        <taxon>Bacteria</taxon>
        <taxon>Bacillati</taxon>
        <taxon>Actinomycetota</taxon>
        <taxon>Actinomycetes</taxon>
        <taxon>Kitasatosporales</taxon>
        <taxon>Streptomycetaceae</taxon>
        <taxon>Streptomyces</taxon>
        <taxon>Streptomyces phaeochromogenes group</taxon>
    </lineage>
</organism>
<sequence length="153" mass="15828">MRTFKRFLGASVAVLSLTGAAIITGAESAAAADPNFTFDVDRDGKSFSIGVYNNHTRAGFADWNADPDNTVSPAIPGDALQVRDILGDGWGIEAEAMAQSGGAGYRMATSRGHSAYYASGWKTGNIAEGTPIVVQVCAVKGDKSQCGTVYGTA</sequence>
<feature type="chain" id="PRO_5046670480" description="Secreted protein" evidence="1">
    <location>
        <begin position="32"/>
        <end position="153"/>
    </location>
</feature>
<evidence type="ECO:0000313" key="2">
    <source>
        <dbReference type="EMBL" id="MDQ1032779.1"/>
    </source>
</evidence>
<keyword evidence="3" id="KW-1185">Reference proteome</keyword>
<evidence type="ECO:0000256" key="1">
    <source>
        <dbReference type="SAM" id="SignalP"/>
    </source>
</evidence>
<evidence type="ECO:0008006" key="4">
    <source>
        <dbReference type="Google" id="ProtNLM"/>
    </source>
</evidence>
<accession>A0ABU0TAD6</accession>
<reference evidence="2 3" key="1">
    <citation type="submission" date="2023-07" db="EMBL/GenBank/DDBJ databases">
        <title>Comparative genomics of wheat-associated soil bacteria to identify genetic determinants of phenazine resistance.</title>
        <authorList>
            <person name="Mouncey N."/>
        </authorList>
    </citation>
    <scope>NUCLEOTIDE SEQUENCE [LARGE SCALE GENOMIC DNA]</scope>
    <source>
        <strain evidence="2 3">V2I4</strain>
    </source>
</reference>
<protein>
    <recommendedName>
        <fullName evidence="4">Secreted protein</fullName>
    </recommendedName>
</protein>
<feature type="signal peptide" evidence="1">
    <location>
        <begin position="1"/>
        <end position="31"/>
    </location>
</feature>
<dbReference type="EMBL" id="JAUSZI010000002">
    <property type="protein sequence ID" value="MDQ1032779.1"/>
    <property type="molecule type" value="Genomic_DNA"/>
</dbReference>
<dbReference type="Proteomes" id="UP001230328">
    <property type="component" value="Unassembled WGS sequence"/>
</dbReference>
<keyword evidence="1" id="KW-0732">Signal</keyword>
<comment type="caution">
    <text evidence="2">The sequence shown here is derived from an EMBL/GenBank/DDBJ whole genome shotgun (WGS) entry which is preliminary data.</text>
</comment>
<gene>
    <name evidence="2" type="ORF">QF035_010361</name>
</gene>
<evidence type="ECO:0000313" key="3">
    <source>
        <dbReference type="Proteomes" id="UP001230328"/>
    </source>
</evidence>
<name>A0ABU0TAD6_9ACTN</name>
<dbReference type="RefSeq" id="WP_307529762.1">
    <property type="nucleotide sequence ID" value="NZ_JAUSZI010000002.1"/>
</dbReference>
<proteinExistence type="predicted"/>